<reference evidence="2 3" key="1">
    <citation type="submission" date="2024-05" db="EMBL/GenBank/DDBJ databases">
        <title>A draft genome resource for the thread blight pathogen Marasmius tenuissimus strain MS-2.</title>
        <authorList>
            <person name="Yulfo-Soto G.E."/>
            <person name="Baruah I.K."/>
            <person name="Amoako-Attah I."/>
            <person name="Bukari Y."/>
            <person name="Meinhardt L.W."/>
            <person name="Bailey B.A."/>
            <person name="Cohen S.P."/>
        </authorList>
    </citation>
    <scope>NUCLEOTIDE SEQUENCE [LARGE SCALE GENOMIC DNA]</scope>
    <source>
        <strain evidence="2 3">MS-2</strain>
    </source>
</reference>
<organism evidence="2 3">
    <name type="scientific">Marasmius tenuissimus</name>
    <dbReference type="NCBI Taxonomy" id="585030"/>
    <lineage>
        <taxon>Eukaryota</taxon>
        <taxon>Fungi</taxon>
        <taxon>Dikarya</taxon>
        <taxon>Basidiomycota</taxon>
        <taxon>Agaricomycotina</taxon>
        <taxon>Agaricomycetes</taxon>
        <taxon>Agaricomycetidae</taxon>
        <taxon>Agaricales</taxon>
        <taxon>Marasmiineae</taxon>
        <taxon>Marasmiaceae</taxon>
        <taxon>Marasmius</taxon>
    </lineage>
</organism>
<dbReference type="Proteomes" id="UP001437256">
    <property type="component" value="Unassembled WGS sequence"/>
</dbReference>
<dbReference type="EMBL" id="JBBXMP010000171">
    <property type="protein sequence ID" value="KAL0060549.1"/>
    <property type="molecule type" value="Genomic_DNA"/>
</dbReference>
<keyword evidence="1" id="KW-0812">Transmembrane</keyword>
<comment type="caution">
    <text evidence="2">The sequence shown here is derived from an EMBL/GenBank/DDBJ whole genome shotgun (WGS) entry which is preliminary data.</text>
</comment>
<name>A0ABR2ZHV1_9AGAR</name>
<evidence type="ECO:0000313" key="2">
    <source>
        <dbReference type="EMBL" id="KAL0060549.1"/>
    </source>
</evidence>
<feature type="transmembrane region" description="Helical" evidence="1">
    <location>
        <begin position="69"/>
        <end position="89"/>
    </location>
</feature>
<sequence>MAVKVCLQLEAFVLLAWIGLWTDQVFNNFIKDITLTQDLFKGSAIAWTILLAPWIVTGWYGIRNEHRLATLIFIVFAFVHLACSSVMFYSEVYRWTFVNWPNFGCYVIASLVLLTASFILGILCRMNFGQGLSQYLHAEEALASSDFAPEVFEHDVEEVDLSLTLSDPESKPEANRQSHAFNIPTLPWK</sequence>
<feature type="transmembrane region" description="Helical" evidence="1">
    <location>
        <begin position="44"/>
        <end position="62"/>
    </location>
</feature>
<evidence type="ECO:0008006" key="4">
    <source>
        <dbReference type="Google" id="ProtNLM"/>
    </source>
</evidence>
<protein>
    <recommendedName>
        <fullName evidence="4">Transmembrane protein</fullName>
    </recommendedName>
</protein>
<evidence type="ECO:0000256" key="1">
    <source>
        <dbReference type="SAM" id="Phobius"/>
    </source>
</evidence>
<accession>A0ABR2ZHV1</accession>
<keyword evidence="1" id="KW-0472">Membrane</keyword>
<keyword evidence="3" id="KW-1185">Reference proteome</keyword>
<keyword evidence="1" id="KW-1133">Transmembrane helix</keyword>
<feature type="transmembrane region" description="Helical" evidence="1">
    <location>
        <begin position="101"/>
        <end position="124"/>
    </location>
</feature>
<gene>
    <name evidence="2" type="ORF">AAF712_012669</name>
</gene>
<evidence type="ECO:0000313" key="3">
    <source>
        <dbReference type="Proteomes" id="UP001437256"/>
    </source>
</evidence>
<proteinExistence type="predicted"/>